<comment type="caution">
    <text evidence="5">The sequence shown here is derived from an EMBL/GenBank/DDBJ whole genome shotgun (WGS) entry which is preliminary data.</text>
</comment>
<dbReference type="RefSeq" id="WP_210857027.1">
    <property type="nucleotide sequence ID" value="NZ_JAGQDD010000027.1"/>
</dbReference>
<evidence type="ECO:0000313" key="6">
    <source>
        <dbReference type="Proteomes" id="UP000676246"/>
    </source>
</evidence>
<evidence type="ECO:0000313" key="5">
    <source>
        <dbReference type="EMBL" id="MBQ0933360.1"/>
    </source>
</evidence>
<reference evidence="5 6" key="1">
    <citation type="submission" date="2021-04" db="EMBL/GenBank/DDBJ databases">
        <title>The genome sequence of Ideonella sp. 3Y2.</title>
        <authorList>
            <person name="Liu Y."/>
        </authorList>
    </citation>
    <scope>NUCLEOTIDE SEQUENCE [LARGE SCALE GENOMIC DNA]</scope>
    <source>
        <strain evidence="5 6">3Y2</strain>
    </source>
</reference>
<dbReference type="Pfam" id="PF05567">
    <property type="entry name" value="T4P_PilY1"/>
    <property type="match status" value="1"/>
</dbReference>
<dbReference type="GO" id="GO:0046872">
    <property type="term" value="F:metal ion binding"/>
    <property type="evidence" value="ECO:0007669"/>
    <property type="project" value="UniProtKB-KW"/>
</dbReference>
<dbReference type="InterPro" id="IPR008707">
    <property type="entry name" value="B-propeller_PilY1"/>
</dbReference>
<evidence type="ECO:0000256" key="2">
    <source>
        <dbReference type="ARBA" id="ARBA00022837"/>
    </source>
</evidence>
<evidence type="ECO:0000256" key="3">
    <source>
        <dbReference type="SAM" id="SignalP"/>
    </source>
</evidence>
<evidence type="ECO:0000259" key="4">
    <source>
        <dbReference type="Pfam" id="PF05567"/>
    </source>
</evidence>
<feature type="chain" id="PRO_5037763227" description="PilY1 beta-propeller domain-containing protein" evidence="3">
    <location>
        <begin position="27"/>
        <end position="1227"/>
    </location>
</feature>
<evidence type="ECO:0000256" key="1">
    <source>
        <dbReference type="ARBA" id="ARBA00022723"/>
    </source>
</evidence>
<feature type="signal peptide" evidence="3">
    <location>
        <begin position="1"/>
        <end position="26"/>
    </location>
</feature>
<keyword evidence="2" id="KW-0106">Calcium</keyword>
<keyword evidence="6" id="KW-1185">Reference proteome</keyword>
<name>A0A941BDT9_9BURK</name>
<accession>A0A941BDT9</accession>
<proteinExistence type="predicted"/>
<feature type="domain" description="PilY1 beta-propeller" evidence="4">
    <location>
        <begin position="701"/>
        <end position="1026"/>
    </location>
</feature>
<organism evidence="5 6">
    <name type="scientific">Ideonella alba</name>
    <dbReference type="NCBI Taxonomy" id="2824118"/>
    <lineage>
        <taxon>Bacteria</taxon>
        <taxon>Pseudomonadati</taxon>
        <taxon>Pseudomonadota</taxon>
        <taxon>Betaproteobacteria</taxon>
        <taxon>Burkholderiales</taxon>
        <taxon>Sphaerotilaceae</taxon>
        <taxon>Ideonella</taxon>
    </lineage>
</organism>
<protein>
    <recommendedName>
        <fullName evidence="4">PilY1 beta-propeller domain-containing protein</fullName>
    </recommendedName>
</protein>
<sequence length="1227" mass="133182">MNRSHSLQAWSLAGAALLAAATHAWAEPAQSPLTARSAAPPLPNLMLTIDDSGSMLFDFIPEETFTVNGKSVIIATSPTDVNQRFWPVGYPNDKRRSPYRQWTDGNWYTFSYTVGGVVTALGPNKAAVFEMQFRSPDVNALYYNPDIWYRPWKNVDSLPNDMANSTYTNARLDPVFDATSVLDLSKTFTGKQTWCTSYKVCDATPTSRSFNPAIYYRLKDGSVDPNQKTSYTFYNLNTTNDTSEPYAPATKHANRKDCAGSRCTQAEEQQNFANWFTYYRLRETMTKAAISRSLVDYQDKIRVGWAQFNAYNNSSTKTRVQQGIQQMTAAQLKTVLSGIHQVSSFEGTPTRNVLDEIGQYFQKEDSSSPWLGTPGDTASSKLSCRRSANFLLTDGYYNDTYTAAGNADGSNGPKYEGSLNPDNYTDVQYLAVPPYSDGTTPYSDTLADVAIKYFKNDLQPGIANRVPPVQGDIAFWQHLTQYTVGLGVVGTLDSTAANKATTLAQIKSGAKNWPDPSAGSAQKVDDLWHAAVNTGGDFYSAKSYEDLSKAMRDAIGKAISKTAKEAGVSLNSSTKVLGTYKFVPKYQAVSWYGDLEAYALTDVGAESGAPVWKASQPKTATNKPVEWTARNLLVWNPDAKKATPFTWPKVSTDGMGATNAAAMKIDGTVDGPTLTDWVRGDTSNEAADKPYRTRSGNRYPDFVNSPPVYVKDLVQRDYSGIDAGYTTYLASKVDRTKGVVFLGGNGGMLHAFDSSTGDEVMGFLPSPGLPKLAKIAAKNYGTESNFHQYVVDGPHIEADAYIVTRRDAAAKWANVVVGTMGAGGRAIYALHVPTTNPTALDADTVLWQRSSTDDPDFGYMMGDVAVGKIQGGTASDGWKVFVGNGIDSTDGKAALMIIDLSTGAVDKVVLDTSGGNGAMGVSLVRNDLGAVMAAYVGDMKGQLWRVEFASATNSATWKVGYGGKPLLQAFDPDGVTPQSITTAPYSMPFKFGNGQLVVFGTGRLLNETDADSARQQTIYGVLDPTPAKDSTDSLSSPYYGGTDIRGVLSKRTLGAATTITVGGVTRTFYPIEGEDMDWNVRKGWYLELTKAGQRVIYPVQPIFDDYIFVQSMVPAPKAAECEVTSGSGTNFIFRAHEGLPPKDPIVDTNNDGKIDENDKPLGAYDVNADGTDGLVVPPDSECVDGFKIVWDFDTDPRGKAIRLACSTTAQKVIDRVWREIVNPPQPK</sequence>
<keyword evidence="1" id="KW-0479">Metal-binding</keyword>
<dbReference type="AlphaFoldDB" id="A0A941BDT9"/>
<dbReference type="EMBL" id="JAGQDD010000027">
    <property type="protein sequence ID" value="MBQ0933360.1"/>
    <property type="molecule type" value="Genomic_DNA"/>
</dbReference>
<dbReference type="Proteomes" id="UP000676246">
    <property type="component" value="Unassembled WGS sequence"/>
</dbReference>
<keyword evidence="3" id="KW-0732">Signal</keyword>
<gene>
    <name evidence="5" type="ORF">KAK03_23040</name>
</gene>